<name>A0A919WKQ2_9BACI</name>
<dbReference type="EC" id="5.1.3.4" evidence="4 13"/>
<dbReference type="EMBL" id="BORC01000008">
    <property type="protein sequence ID" value="GIN63775.1"/>
    <property type="molecule type" value="Genomic_DNA"/>
</dbReference>
<keyword evidence="9" id="KW-0119">Carbohydrate metabolism</keyword>
<dbReference type="PANTHER" id="PTHR22789:SF8">
    <property type="entry name" value="L-RIBULOSE-5-PHOSPHATE 4-EPIMERASE SGBE"/>
    <property type="match status" value="1"/>
</dbReference>
<evidence type="ECO:0000256" key="5">
    <source>
        <dbReference type="ARBA" id="ARBA00022723"/>
    </source>
</evidence>
<dbReference type="SUPFAM" id="SSF53639">
    <property type="entry name" value="AraD/HMP-PK domain-like"/>
    <property type="match status" value="1"/>
</dbReference>
<evidence type="ECO:0000256" key="6">
    <source>
        <dbReference type="ARBA" id="ARBA00022833"/>
    </source>
</evidence>
<dbReference type="NCBIfam" id="TIGR00760">
    <property type="entry name" value="araD"/>
    <property type="match status" value="1"/>
</dbReference>
<evidence type="ECO:0000256" key="1">
    <source>
        <dbReference type="ARBA" id="ARBA00001726"/>
    </source>
</evidence>
<evidence type="ECO:0000256" key="11">
    <source>
        <dbReference type="ARBA" id="ARBA00060520"/>
    </source>
</evidence>
<keyword evidence="16" id="KW-1185">Reference proteome</keyword>
<dbReference type="Gene3D" id="3.40.225.10">
    <property type="entry name" value="Class II aldolase/adducin N-terminal domain"/>
    <property type="match status" value="1"/>
</dbReference>
<dbReference type="FunFam" id="3.40.225.10:FF:000001">
    <property type="entry name" value="L-ribulose-5-phosphate 4-epimerase UlaF"/>
    <property type="match status" value="1"/>
</dbReference>
<dbReference type="GO" id="GO:0008270">
    <property type="term" value="F:zinc ion binding"/>
    <property type="evidence" value="ECO:0007669"/>
    <property type="project" value="InterPro"/>
</dbReference>
<dbReference type="OrthoDB" id="9786287at2"/>
<evidence type="ECO:0000313" key="15">
    <source>
        <dbReference type="EMBL" id="GIN63775.1"/>
    </source>
</evidence>
<accession>A0A919WKQ2</accession>
<feature type="domain" description="Class II aldolase/adducin N-terminal" evidence="14">
    <location>
        <begin position="7"/>
        <end position="198"/>
    </location>
</feature>
<dbReference type="GO" id="GO:0016832">
    <property type="term" value="F:aldehyde-lyase activity"/>
    <property type="evidence" value="ECO:0007669"/>
    <property type="project" value="TreeGrafter"/>
</dbReference>
<evidence type="ECO:0000256" key="9">
    <source>
        <dbReference type="ARBA" id="ARBA00023277"/>
    </source>
</evidence>
<protein>
    <recommendedName>
        <fullName evidence="12 13">L-ribulose-5-phosphate 4-epimerase</fullName>
        <ecNumber evidence="4 13">5.1.3.4</ecNumber>
    </recommendedName>
</protein>
<keyword evidence="6" id="KW-0862">Zinc</keyword>
<keyword evidence="5" id="KW-0479">Metal-binding</keyword>
<proteinExistence type="inferred from homology"/>
<comment type="pathway">
    <text evidence="11">Carbohydrate degradation; L-arabinose degradation via L-ribulose; D-xylulose 5-phosphate from L-arabinose (bacterial route): step 3/3.</text>
</comment>
<dbReference type="Pfam" id="PF00596">
    <property type="entry name" value="Aldolase_II"/>
    <property type="match status" value="1"/>
</dbReference>
<dbReference type="InterPro" id="IPR050197">
    <property type="entry name" value="Aldolase_class_II_sugar_metab"/>
</dbReference>
<keyword evidence="7" id="KW-0054">Arabinose catabolism</keyword>
<evidence type="ECO:0000256" key="4">
    <source>
        <dbReference type="ARBA" id="ARBA00013186"/>
    </source>
</evidence>
<evidence type="ECO:0000313" key="16">
    <source>
        <dbReference type="Proteomes" id="UP000682111"/>
    </source>
</evidence>
<dbReference type="InterPro" id="IPR001303">
    <property type="entry name" value="Aldolase_II/adducin_N"/>
</dbReference>
<evidence type="ECO:0000256" key="3">
    <source>
        <dbReference type="ARBA" id="ARBA00010037"/>
    </source>
</evidence>
<comment type="cofactor">
    <cofactor evidence="2">
        <name>Zn(2+)</name>
        <dbReference type="ChEBI" id="CHEBI:29105"/>
    </cofactor>
</comment>
<evidence type="ECO:0000256" key="13">
    <source>
        <dbReference type="NCBIfam" id="TIGR00760"/>
    </source>
</evidence>
<dbReference type="PANTHER" id="PTHR22789">
    <property type="entry name" value="FUCULOSE PHOSPHATE ALDOLASE"/>
    <property type="match status" value="1"/>
</dbReference>
<evidence type="ECO:0000256" key="12">
    <source>
        <dbReference type="ARBA" id="ARBA00074961"/>
    </source>
</evidence>
<keyword evidence="8" id="KW-0413">Isomerase</keyword>
<evidence type="ECO:0000256" key="2">
    <source>
        <dbReference type="ARBA" id="ARBA00001947"/>
    </source>
</evidence>
<dbReference type="NCBIfam" id="NF009003">
    <property type="entry name" value="PRK12348.1"/>
    <property type="match status" value="1"/>
</dbReference>
<dbReference type="InterPro" id="IPR036409">
    <property type="entry name" value="Aldolase_II/adducin_N_sf"/>
</dbReference>
<organism evidence="15 16">
    <name type="scientific">Robertmurraya siralis</name>
    <dbReference type="NCBI Taxonomy" id="77777"/>
    <lineage>
        <taxon>Bacteria</taxon>
        <taxon>Bacillati</taxon>
        <taxon>Bacillota</taxon>
        <taxon>Bacilli</taxon>
        <taxon>Bacillales</taxon>
        <taxon>Bacillaceae</taxon>
        <taxon>Robertmurraya</taxon>
    </lineage>
</organism>
<comment type="similarity">
    <text evidence="3">Belongs to the aldolase class II family. AraD/FucA subfamily.</text>
</comment>
<dbReference type="GO" id="GO:0005829">
    <property type="term" value="C:cytosol"/>
    <property type="evidence" value="ECO:0007669"/>
    <property type="project" value="TreeGrafter"/>
</dbReference>
<reference evidence="15" key="1">
    <citation type="submission" date="2021-03" db="EMBL/GenBank/DDBJ databases">
        <title>Antimicrobial resistance genes in bacteria isolated from Japanese honey, and their potential for conferring macrolide and lincosamide resistance in the American foulbrood pathogen Paenibacillus larvae.</title>
        <authorList>
            <person name="Okamoto M."/>
            <person name="Kumagai M."/>
            <person name="Kanamori H."/>
            <person name="Takamatsu D."/>
        </authorList>
    </citation>
    <scope>NUCLEOTIDE SEQUENCE</scope>
    <source>
        <strain evidence="15">J27TS8</strain>
    </source>
</reference>
<comment type="catalytic activity">
    <reaction evidence="1">
        <text>L-ribulose 5-phosphate = D-xylulose 5-phosphate</text>
        <dbReference type="Rhea" id="RHEA:22368"/>
        <dbReference type="ChEBI" id="CHEBI:57737"/>
        <dbReference type="ChEBI" id="CHEBI:58226"/>
        <dbReference type="EC" id="5.1.3.4"/>
    </reaction>
</comment>
<evidence type="ECO:0000256" key="7">
    <source>
        <dbReference type="ARBA" id="ARBA00022935"/>
    </source>
</evidence>
<dbReference type="RefSeq" id="WP_137742946.1">
    <property type="nucleotide sequence ID" value="NZ_BORC01000008.1"/>
</dbReference>
<dbReference type="Proteomes" id="UP000682111">
    <property type="component" value="Unassembled WGS sequence"/>
</dbReference>
<dbReference type="GO" id="GO:0019572">
    <property type="term" value="P:L-arabinose catabolic process"/>
    <property type="evidence" value="ECO:0007669"/>
    <property type="project" value="InterPro"/>
</dbReference>
<evidence type="ECO:0000256" key="8">
    <source>
        <dbReference type="ARBA" id="ARBA00023235"/>
    </source>
</evidence>
<dbReference type="GO" id="GO:0008742">
    <property type="term" value="F:L-ribulose-phosphate 4-epimerase activity"/>
    <property type="evidence" value="ECO:0007669"/>
    <property type="project" value="UniProtKB-UniRule"/>
</dbReference>
<evidence type="ECO:0000259" key="14">
    <source>
        <dbReference type="SMART" id="SM01007"/>
    </source>
</evidence>
<comment type="function">
    <text evidence="10">Involved in the degradation of L-arabinose. Catalyzes the interconversion of L-ribulose 5-phosphate (LRu5P) and D-xylulose 5-phosphate (D-Xu5P) via a retroaldol/aldol mechanism (carbon-carbon bond cleavage analogous to a class II aldolase reaction).</text>
</comment>
<dbReference type="CDD" id="cd00398">
    <property type="entry name" value="Aldolase_II"/>
    <property type="match status" value="1"/>
</dbReference>
<dbReference type="InterPro" id="IPR004661">
    <property type="entry name" value="AraD"/>
</dbReference>
<evidence type="ECO:0000256" key="10">
    <source>
        <dbReference type="ARBA" id="ARBA00053542"/>
    </source>
</evidence>
<comment type="caution">
    <text evidence="15">The sequence shown here is derived from an EMBL/GenBank/DDBJ whole genome shotgun (WGS) entry which is preliminary data.</text>
</comment>
<dbReference type="AlphaFoldDB" id="A0A919WKQ2"/>
<sequence>MLKQLKEEVLAANLDLPRYQLVAFTWGNVSGVNREQELMVIKPSGVPYNKLKVNDMVVVRLNDGEVVEGDLRPSSDTPTHLVLYRTFSEIGGIVHTHSANATSWAQAGKGIPVLGTTHADYFYGEVPCTRELSEKEIIGNYEIETGQVIVETFKNRGLKPLSIPGVLVHGHAPFVWGKDADNAVHNAVVLEEVAKIATHTYLLNKDLKPIDQRLLDRHFLRKHGVNAYYGQK</sequence>
<gene>
    <name evidence="15" type="primary">araD</name>
    <name evidence="15" type="ORF">J27TS8_37680</name>
</gene>
<dbReference type="NCBIfam" id="NF006047">
    <property type="entry name" value="PRK08193.1"/>
    <property type="match status" value="1"/>
</dbReference>
<dbReference type="SMART" id="SM01007">
    <property type="entry name" value="Aldolase_II"/>
    <property type="match status" value="1"/>
</dbReference>